<reference evidence="2" key="1">
    <citation type="journal article" date="2019" name="Int. J. Syst. Evol. Microbiol.">
        <title>The Global Catalogue of Microorganisms (GCM) 10K type strain sequencing project: providing services to taxonomists for standard genome sequencing and annotation.</title>
        <authorList>
            <consortium name="The Broad Institute Genomics Platform"/>
            <consortium name="The Broad Institute Genome Sequencing Center for Infectious Disease"/>
            <person name="Wu L."/>
            <person name="Ma J."/>
        </authorList>
    </citation>
    <scope>NUCLEOTIDE SEQUENCE [LARGE SCALE GENOMIC DNA]</scope>
    <source>
        <strain evidence="2">CGMCC 4.7330</strain>
    </source>
</reference>
<accession>A0ABV8E1N6</accession>
<organism evidence="1 2">
    <name type="scientific">Nocardia jiangsuensis</name>
    <dbReference type="NCBI Taxonomy" id="1691563"/>
    <lineage>
        <taxon>Bacteria</taxon>
        <taxon>Bacillati</taxon>
        <taxon>Actinomycetota</taxon>
        <taxon>Actinomycetes</taxon>
        <taxon>Mycobacteriales</taxon>
        <taxon>Nocardiaceae</taxon>
        <taxon>Nocardia</taxon>
    </lineage>
</organism>
<sequence length="115" mass="13665">MSARGLPDLDVVRVQRWCANQVPEQLRGEIRVECDVAPRHLTICECRPPWCDDLGPEWTRFPIARLHHTKTTGLWTLYWRDRHQKFHRYQHLAPSPHVQDLLDYLDGRADPIFWG</sequence>
<name>A0ABV8E1N6_9NOCA</name>
<dbReference type="Pfam" id="PF11225">
    <property type="entry name" value="DUF3024"/>
    <property type="match status" value="1"/>
</dbReference>
<evidence type="ECO:0000313" key="2">
    <source>
        <dbReference type="Proteomes" id="UP001595696"/>
    </source>
</evidence>
<protein>
    <submittedName>
        <fullName evidence="1">DUF3024 domain-containing protein</fullName>
    </submittedName>
</protein>
<dbReference type="InterPro" id="IPR021388">
    <property type="entry name" value="DUF3024"/>
</dbReference>
<dbReference type="RefSeq" id="WP_378616986.1">
    <property type="nucleotide sequence ID" value="NZ_JBHSAX010000033.1"/>
</dbReference>
<keyword evidence="2" id="KW-1185">Reference proteome</keyword>
<comment type="caution">
    <text evidence="1">The sequence shown here is derived from an EMBL/GenBank/DDBJ whole genome shotgun (WGS) entry which is preliminary data.</text>
</comment>
<proteinExistence type="predicted"/>
<gene>
    <name evidence="1" type="ORF">ACFO0B_30620</name>
</gene>
<evidence type="ECO:0000313" key="1">
    <source>
        <dbReference type="EMBL" id="MFC3966358.1"/>
    </source>
</evidence>
<dbReference type="Proteomes" id="UP001595696">
    <property type="component" value="Unassembled WGS sequence"/>
</dbReference>
<dbReference type="EMBL" id="JBHSAX010000033">
    <property type="protein sequence ID" value="MFC3966358.1"/>
    <property type="molecule type" value="Genomic_DNA"/>
</dbReference>